<comment type="caution">
    <text evidence="1">The sequence shown here is derived from an EMBL/GenBank/DDBJ whole genome shotgun (WGS) entry which is preliminary data.</text>
</comment>
<gene>
    <name evidence="1" type="ORF">TCIL3000_0_09670</name>
</gene>
<proteinExistence type="predicted"/>
<evidence type="ECO:0000313" key="1">
    <source>
        <dbReference type="EMBL" id="CCD15995.1"/>
    </source>
</evidence>
<name>F9WFC7_TRYCI</name>
<dbReference type="Proteomes" id="UP000000702">
    <property type="component" value="Unassembled WGS sequence"/>
</dbReference>
<accession>F9WFC7</accession>
<reference evidence="1 2" key="2">
    <citation type="journal article" date="2012" name="Proc. Natl. Acad. Sci. U.S.A.">
        <title>Antigenic diversity is generated by distinct evolutionary mechanisms in African trypanosome species.</title>
        <authorList>
            <person name="Jackson A.P."/>
            <person name="Berry A."/>
            <person name="Aslett M."/>
            <person name="Allison H.C."/>
            <person name="Burton P."/>
            <person name="Vavrova-Anderson J."/>
            <person name="Brown R."/>
            <person name="Browne H."/>
            <person name="Corton N."/>
            <person name="Hauser H."/>
            <person name="Gamble J."/>
            <person name="Gilderthorp R."/>
            <person name="Marcello L."/>
            <person name="McQuillan J."/>
            <person name="Otto T.D."/>
            <person name="Quail M.A."/>
            <person name="Sanders M.J."/>
            <person name="van Tonder A."/>
            <person name="Ginger M.L."/>
            <person name="Field M.C."/>
            <person name="Barry J.D."/>
            <person name="Hertz-Fowler C."/>
            <person name="Berriman M."/>
        </authorList>
    </citation>
    <scope>NUCLEOTIDE SEQUENCE [LARGE SCALE GENOMIC DNA]</scope>
    <source>
        <strain evidence="1 2">IL3000</strain>
    </source>
</reference>
<organism evidence="1 2">
    <name type="scientific">Trypanosoma congolense (strain IL3000)</name>
    <dbReference type="NCBI Taxonomy" id="1068625"/>
    <lineage>
        <taxon>Eukaryota</taxon>
        <taxon>Discoba</taxon>
        <taxon>Euglenozoa</taxon>
        <taxon>Kinetoplastea</taxon>
        <taxon>Metakinetoplastina</taxon>
        <taxon>Trypanosomatida</taxon>
        <taxon>Trypanosomatidae</taxon>
        <taxon>Trypanosoma</taxon>
        <taxon>Nannomonas</taxon>
    </lineage>
</organism>
<protein>
    <submittedName>
        <fullName evidence="1">Uncharacterized protein</fullName>
    </submittedName>
</protein>
<keyword evidence="2" id="KW-1185">Reference proteome</keyword>
<reference evidence="2" key="1">
    <citation type="submission" date="2011-07" db="EMBL/GenBank/DDBJ databases">
        <title>Divergent evolution of antigenic variation in African trypanosomes.</title>
        <authorList>
            <person name="Jackson A.P."/>
            <person name="Berry A."/>
            <person name="Allison H.C."/>
            <person name="Burton P."/>
            <person name="Anderson J."/>
            <person name="Aslett M."/>
            <person name="Brown R."/>
            <person name="Corton N."/>
            <person name="Harris D."/>
            <person name="Hauser H."/>
            <person name="Gamble J."/>
            <person name="Gilderthorp R."/>
            <person name="McQuillan J."/>
            <person name="Quail M.A."/>
            <person name="Sanders M."/>
            <person name="Van Tonder A."/>
            <person name="Ginger M.L."/>
            <person name="Donelson J.E."/>
            <person name="Field M.C."/>
            <person name="Barry J.D."/>
            <person name="Berriman M."/>
            <person name="Hertz-Fowler C."/>
        </authorList>
    </citation>
    <scope>NUCLEOTIDE SEQUENCE [LARGE SCALE GENOMIC DNA]</scope>
    <source>
        <strain evidence="2">IL3000</strain>
    </source>
</reference>
<dbReference type="EMBL" id="CAEQ01002126">
    <property type="protein sequence ID" value="CCD15995.1"/>
    <property type="molecule type" value="Genomic_DNA"/>
</dbReference>
<dbReference type="AlphaFoldDB" id="F9WFC7"/>
<evidence type="ECO:0000313" key="2">
    <source>
        <dbReference type="Proteomes" id="UP000000702"/>
    </source>
</evidence>
<sequence>MRAYYTGEEKCTNPWYPQRRRPAVVLEVQTHNIPISCDHHHPPLRVHRGKWVAMAWTTPGIQEDTGSLHAFTQESESLTYAVRHTLPTLRISCSTEGTGCALRPRNPLTRR</sequence>